<sequence length="246" mass="25922">MTQSGLTLFCLPYAGGGAAAYRPWLPDLSGTARVRALELPGHGERRAEALPADKDTLVKDIADRIREDQLRGDQPGHYALFGHSLGALLAFEAAHALAGPAGPCALLVSGRNGPALPHPVAPVHRLPADELLRHLYTLGGVPWELLSTPEVTDLFLPAIRADLKIAEDYERPGVGPLDCPVWAAAGDDDPLADPAGLRAWARETNAGFTMTTVPGGHMPLHQPAFVAEMRAFLGRLASAPSPPPGG</sequence>
<dbReference type="PANTHER" id="PTHR11487:SF0">
    <property type="entry name" value="S-ACYL FATTY ACID SYNTHASE THIOESTERASE, MEDIUM CHAIN"/>
    <property type="match status" value="1"/>
</dbReference>
<dbReference type="RefSeq" id="WP_344288461.1">
    <property type="nucleotide sequence ID" value="NZ_BAAAPF010000017.1"/>
</dbReference>
<dbReference type="InterPro" id="IPR012223">
    <property type="entry name" value="TEII"/>
</dbReference>
<comment type="caution">
    <text evidence="4">The sequence shown here is derived from an EMBL/GenBank/DDBJ whole genome shotgun (WGS) entry which is preliminary data.</text>
</comment>
<dbReference type="GO" id="GO:0016787">
    <property type="term" value="F:hydrolase activity"/>
    <property type="evidence" value="ECO:0007669"/>
    <property type="project" value="UniProtKB-KW"/>
</dbReference>
<keyword evidence="5" id="KW-1185">Reference proteome</keyword>
<dbReference type="Proteomes" id="UP001500443">
    <property type="component" value="Unassembled WGS sequence"/>
</dbReference>
<name>A0ABN2XK83_9ACTN</name>
<proteinExistence type="inferred from homology"/>
<dbReference type="PANTHER" id="PTHR11487">
    <property type="entry name" value="THIOESTERASE"/>
    <property type="match status" value="1"/>
</dbReference>
<evidence type="ECO:0000313" key="5">
    <source>
        <dbReference type="Proteomes" id="UP001500443"/>
    </source>
</evidence>
<comment type="similarity">
    <text evidence="1">Belongs to the thioesterase family.</text>
</comment>
<evidence type="ECO:0000256" key="1">
    <source>
        <dbReference type="ARBA" id="ARBA00007169"/>
    </source>
</evidence>
<dbReference type="EMBL" id="BAAAPF010000017">
    <property type="protein sequence ID" value="GAA2112774.1"/>
    <property type="molecule type" value="Genomic_DNA"/>
</dbReference>
<protein>
    <submittedName>
        <fullName evidence="4">Alpha/beta fold hydrolase</fullName>
    </submittedName>
</protein>
<dbReference type="SUPFAM" id="SSF53474">
    <property type="entry name" value="alpha/beta-Hydrolases"/>
    <property type="match status" value="1"/>
</dbReference>
<keyword evidence="2 4" id="KW-0378">Hydrolase</keyword>
<dbReference type="Pfam" id="PF00975">
    <property type="entry name" value="Thioesterase"/>
    <property type="match status" value="1"/>
</dbReference>
<dbReference type="InterPro" id="IPR029058">
    <property type="entry name" value="AB_hydrolase_fold"/>
</dbReference>
<gene>
    <name evidence="4" type="ORF">GCM10009802_11090</name>
</gene>
<evidence type="ECO:0000313" key="4">
    <source>
        <dbReference type="EMBL" id="GAA2112774.1"/>
    </source>
</evidence>
<organism evidence="4 5">
    <name type="scientific">Streptomyces synnematoformans</name>
    <dbReference type="NCBI Taxonomy" id="415721"/>
    <lineage>
        <taxon>Bacteria</taxon>
        <taxon>Bacillati</taxon>
        <taxon>Actinomycetota</taxon>
        <taxon>Actinomycetes</taxon>
        <taxon>Kitasatosporales</taxon>
        <taxon>Streptomycetaceae</taxon>
        <taxon>Streptomyces</taxon>
    </lineage>
</organism>
<dbReference type="InterPro" id="IPR020802">
    <property type="entry name" value="TesA-like"/>
</dbReference>
<evidence type="ECO:0000259" key="3">
    <source>
        <dbReference type="SMART" id="SM00824"/>
    </source>
</evidence>
<dbReference type="InterPro" id="IPR001031">
    <property type="entry name" value="Thioesterase"/>
</dbReference>
<dbReference type="Gene3D" id="3.40.50.1820">
    <property type="entry name" value="alpha/beta hydrolase"/>
    <property type="match status" value="1"/>
</dbReference>
<dbReference type="SMART" id="SM00824">
    <property type="entry name" value="PKS_TE"/>
    <property type="match status" value="1"/>
</dbReference>
<feature type="domain" description="Thioesterase TesA-like" evidence="3">
    <location>
        <begin position="9"/>
        <end position="233"/>
    </location>
</feature>
<accession>A0ABN2XK83</accession>
<reference evidence="4 5" key="1">
    <citation type="journal article" date="2019" name="Int. J. Syst. Evol. Microbiol.">
        <title>The Global Catalogue of Microorganisms (GCM) 10K type strain sequencing project: providing services to taxonomists for standard genome sequencing and annotation.</title>
        <authorList>
            <consortium name="The Broad Institute Genomics Platform"/>
            <consortium name="The Broad Institute Genome Sequencing Center for Infectious Disease"/>
            <person name="Wu L."/>
            <person name="Ma J."/>
        </authorList>
    </citation>
    <scope>NUCLEOTIDE SEQUENCE [LARGE SCALE GENOMIC DNA]</scope>
    <source>
        <strain evidence="4 5">JCM 15481</strain>
    </source>
</reference>
<evidence type="ECO:0000256" key="2">
    <source>
        <dbReference type="ARBA" id="ARBA00022801"/>
    </source>
</evidence>